<keyword evidence="2" id="KW-1185">Reference proteome</keyword>
<comment type="caution">
    <text evidence="1">The sequence shown here is derived from an EMBL/GenBank/DDBJ whole genome shotgun (WGS) entry which is preliminary data.</text>
</comment>
<reference evidence="1" key="1">
    <citation type="submission" date="2023-04" db="EMBL/GenBank/DDBJ databases">
        <title>A chromosome-level genome assembly of the parasitoid wasp Eretmocerus hayati.</title>
        <authorList>
            <person name="Zhong Y."/>
            <person name="Liu S."/>
            <person name="Liu Y."/>
        </authorList>
    </citation>
    <scope>NUCLEOTIDE SEQUENCE</scope>
    <source>
        <strain evidence="1">ZJU_SS_LIU_2023</strain>
    </source>
</reference>
<dbReference type="EMBL" id="CM056743">
    <property type="protein sequence ID" value="KAJ8672001.1"/>
    <property type="molecule type" value="Genomic_DNA"/>
</dbReference>
<evidence type="ECO:0000313" key="2">
    <source>
        <dbReference type="Proteomes" id="UP001239111"/>
    </source>
</evidence>
<gene>
    <name evidence="1" type="ORF">QAD02_003260</name>
</gene>
<evidence type="ECO:0000313" key="1">
    <source>
        <dbReference type="EMBL" id="KAJ8672001.1"/>
    </source>
</evidence>
<name>A0ACC2NM74_9HYME</name>
<protein>
    <submittedName>
        <fullName evidence="1">Uncharacterized protein</fullName>
    </submittedName>
</protein>
<accession>A0ACC2NM74</accession>
<organism evidence="1 2">
    <name type="scientific">Eretmocerus hayati</name>
    <dbReference type="NCBI Taxonomy" id="131215"/>
    <lineage>
        <taxon>Eukaryota</taxon>
        <taxon>Metazoa</taxon>
        <taxon>Ecdysozoa</taxon>
        <taxon>Arthropoda</taxon>
        <taxon>Hexapoda</taxon>
        <taxon>Insecta</taxon>
        <taxon>Pterygota</taxon>
        <taxon>Neoptera</taxon>
        <taxon>Endopterygota</taxon>
        <taxon>Hymenoptera</taxon>
        <taxon>Apocrita</taxon>
        <taxon>Proctotrupomorpha</taxon>
        <taxon>Chalcidoidea</taxon>
        <taxon>Aphelinidae</taxon>
        <taxon>Aphelininae</taxon>
        <taxon>Eretmocerus</taxon>
    </lineage>
</organism>
<sequence>MAKGKATKKLPKGYAAITVLTERGLQQPVTMPAPRSWITTLEDIDFIKFMEGNPEPADYTMISQLSQIEAQEAPANWKQTRCEVHGYFSNLDDTLECIQGLIQNNSIKGIVLEMENLSNSLQNFVSTQQHLEQDTVQVEEEPVPGTIIIQLARNSLFSIYTAVVLLFSVLPSLSTDCITVTPSEEPSGIVPNKQVPPTGEHAFSSIVTYEVGNVEDSVVTQIFLTNYIDGAVKKLMDFMTEILKNMNQSLVSMDAKISNLQIQVNEIKVDIKKSQLDTTKIEVIGFDELVLKYELHLPLKTTEEFSGFDSKVVGQFYQDLKEHIKSTAYEYEEVKDSISKIFRRFFKKAVLDRYTAKQKGKDETKEIFGKTEFFKCLHGALTQVYAPRLKKNGEPDEKIPKYDESICLTAIGKVIKDARDWDKGREERRSKQKNEVVRTLDNPSPKKRVSNTDENDDESLSISPAKQSRSSDNRIETESILKENSLVLNAE</sequence>
<proteinExistence type="predicted"/>
<dbReference type="Proteomes" id="UP001239111">
    <property type="component" value="Chromosome 3"/>
</dbReference>